<evidence type="ECO:0000256" key="1">
    <source>
        <dbReference type="SAM" id="MobiDB-lite"/>
    </source>
</evidence>
<comment type="caution">
    <text evidence="2">The sequence shown here is derived from an EMBL/GenBank/DDBJ whole genome shotgun (WGS) entry which is preliminary data.</text>
</comment>
<feature type="compositionally biased region" description="Basic and acidic residues" evidence="1">
    <location>
        <begin position="67"/>
        <end position="89"/>
    </location>
</feature>
<proteinExistence type="predicted"/>
<evidence type="ECO:0000313" key="3">
    <source>
        <dbReference type="Proteomes" id="UP001488838"/>
    </source>
</evidence>
<keyword evidence="3" id="KW-1185">Reference proteome</keyword>
<feature type="non-terminal residue" evidence="2">
    <location>
        <position position="1"/>
    </location>
</feature>
<gene>
    <name evidence="2" type="ORF">U0070_000563</name>
</gene>
<accession>A0AAW0IIW5</accession>
<protein>
    <submittedName>
        <fullName evidence="2">Uncharacterized protein</fullName>
    </submittedName>
</protein>
<feature type="region of interest" description="Disordered" evidence="1">
    <location>
        <begin position="67"/>
        <end position="122"/>
    </location>
</feature>
<name>A0AAW0IIW5_MYOGA</name>
<organism evidence="2 3">
    <name type="scientific">Myodes glareolus</name>
    <name type="common">Bank vole</name>
    <name type="synonym">Clethrionomys glareolus</name>
    <dbReference type="NCBI Taxonomy" id="447135"/>
    <lineage>
        <taxon>Eukaryota</taxon>
        <taxon>Metazoa</taxon>
        <taxon>Chordata</taxon>
        <taxon>Craniata</taxon>
        <taxon>Vertebrata</taxon>
        <taxon>Euteleostomi</taxon>
        <taxon>Mammalia</taxon>
        <taxon>Eutheria</taxon>
        <taxon>Euarchontoglires</taxon>
        <taxon>Glires</taxon>
        <taxon>Rodentia</taxon>
        <taxon>Myomorpha</taxon>
        <taxon>Muroidea</taxon>
        <taxon>Cricetidae</taxon>
        <taxon>Arvicolinae</taxon>
        <taxon>Myodes</taxon>
    </lineage>
</organism>
<dbReference type="Proteomes" id="UP001488838">
    <property type="component" value="Unassembled WGS sequence"/>
</dbReference>
<feature type="compositionally biased region" description="Basic and acidic residues" evidence="1">
    <location>
        <begin position="1"/>
        <end position="20"/>
    </location>
</feature>
<dbReference type="EMBL" id="JBBHLL010000125">
    <property type="protein sequence ID" value="KAK7814247.1"/>
    <property type="molecule type" value="Genomic_DNA"/>
</dbReference>
<feature type="compositionally biased region" description="Polar residues" evidence="1">
    <location>
        <begin position="112"/>
        <end position="122"/>
    </location>
</feature>
<feature type="region of interest" description="Disordered" evidence="1">
    <location>
        <begin position="1"/>
        <end position="26"/>
    </location>
</feature>
<evidence type="ECO:0000313" key="2">
    <source>
        <dbReference type="EMBL" id="KAK7814247.1"/>
    </source>
</evidence>
<reference evidence="2 3" key="1">
    <citation type="journal article" date="2023" name="bioRxiv">
        <title>Conserved and derived expression patterns and positive selection on dental genes reveal complex evolutionary context of ever-growing rodent molars.</title>
        <authorList>
            <person name="Calamari Z.T."/>
            <person name="Song A."/>
            <person name="Cohen E."/>
            <person name="Akter M."/>
            <person name="Roy R.D."/>
            <person name="Hallikas O."/>
            <person name="Christensen M.M."/>
            <person name="Li P."/>
            <person name="Marangoni P."/>
            <person name="Jernvall J."/>
            <person name="Klein O.D."/>
        </authorList>
    </citation>
    <scope>NUCLEOTIDE SEQUENCE [LARGE SCALE GENOMIC DNA]</scope>
    <source>
        <strain evidence="2">V071</strain>
    </source>
</reference>
<dbReference type="AlphaFoldDB" id="A0AAW0IIW5"/>
<sequence length="122" mass="13424">PPDTRRPRCEEEQRGSEKIRAPPGLTVVGSEAKPPGWACAAIGAQCNCAFPRFPCPAQLLIPHIYSKAEPETSRGGAGEKEYPETRNEEETGFIKQLVPNYTTKGKRRKNNPDTLTASLKEC</sequence>